<sequence>MRGQNAAKPVAAPLPRGDTRRPIDMDHLSRQTLGDPGLELEVLRLFDEMSQVYYGRLETSTTVDDLLRNLHTLKGAAAGIGAFGLAELARVAETELREGAPVNPERIDDLNIAVQEVSAFIGKRIRAAAA</sequence>
<organism evidence="5 6">
    <name type="scientific">Devosia nanyangense</name>
    <dbReference type="NCBI Taxonomy" id="1228055"/>
    <lineage>
        <taxon>Bacteria</taxon>
        <taxon>Pseudomonadati</taxon>
        <taxon>Pseudomonadota</taxon>
        <taxon>Alphaproteobacteria</taxon>
        <taxon>Hyphomicrobiales</taxon>
        <taxon>Devosiaceae</taxon>
        <taxon>Devosia</taxon>
    </lineage>
</organism>
<dbReference type="Gene3D" id="1.20.120.160">
    <property type="entry name" value="HPT domain"/>
    <property type="match status" value="1"/>
</dbReference>
<dbReference type="GO" id="GO:0000160">
    <property type="term" value="P:phosphorelay signal transduction system"/>
    <property type="evidence" value="ECO:0007669"/>
    <property type="project" value="UniProtKB-KW"/>
</dbReference>
<accession>A0A933L106</accession>
<evidence type="ECO:0000256" key="3">
    <source>
        <dbReference type="SAM" id="MobiDB-lite"/>
    </source>
</evidence>
<dbReference type="Proteomes" id="UP000782610">
    <property type="component" value="Unassembled WGS sequence"/>
</dbReference>
<gene>
    <name evidence="5" type="ORF">HY834_02490</name>
</gene>
<evidence type="ECO:0000256" key="2">
    <source>
        <dbReference type="PROSITE-ProRule" id="PRU00110"/>
    </source>
</evidence>
<keyword evidence="2" id="KW-0597">Phosphoprotein</keyword>
<reference evidence="5" key="1">
    <citation type="submission" date="2020-07" db="EMBL/GenBank/DDBJ databases">
        <title>Huge and variable diversity of episymbiotic CPR bacteria and DPANN archaea in groundwater ecosystems.</title>
        <authorList>
            <person name="He C.Y."/>
            <person name="Keren R."/>
            <person name="Whittaker M."/>
            <person name="Farag I.F."/>
            <person name="Doudna J."/>
            <person name="Cate J.H.D."/>
            <person name="Banfield J.F."/>
        </authorList>
    </citation>
    <scope>NUCLEOTIDE SEQUENCE</scope>
    <source>
        <strain evidence="5">NC_groundwater_1586_Pr3_B-0.1um_66_15</strain>
    </source>
</reference>
<evidence type="ECO:0000259" key="4">
    <source>
        <dbReference type="PROSITE" id="PS50894"/>
    </source>
</evidence>
<evidence type="ECO:0000256" key="1">
    <source>
        <dbReference type="ARBA" id="ARBA00023012"/>
    </source>
</evidence>
<feature type="modified residue" description="Phosphohistidine" evidence="2">
    <location>
        <position position="71"/>
    </location>
</feature>
<dbReference type="AlphaFoldDB" id="A0A933L106"/>
<dbReference type="PROSITE" id="PS50894">
    <property type="entry name" value="HPT"/>
    <property type="match status" value="1"/>
</dbReference>
<dbReference type="EMBL" id="JACRAF010000006">
    <property type="protein sequence ID" value="MBI4920591.1"/>
    <property type="molecule type" value="Genomic_DNA"/>
</dbReference>
<proteinExistence type="predicted"/>
<feature type="domain" description="HPt" evidence="4">
    <location>
        <begin position="30"/>
        <end position="128"/>
    </location>
</feature>
<dbReference type="GO" id="GO:0004672">
    <property type="term" value="F:protein kinase activity"/>
    <property type="evidence" value="ECO:0007669"/>
    <property type="project" value="UniProtKB-ARBA"/>
</dbReference>
<feature type="region of interest" description="Disordered" evidence="3">
    <location>
        <begin position="1"/>
        <end position="23"/>
    </location>
</feature>
<keyword evidence="1" id="KW-0902">Two-component regulatory system</keyword>
<name>A0A933L106_9HYPH</name>
<dbReference type="Pfam" id="PF01627">
    <property type="entry name" value="Hpt"/>
    <property type="match status" value="1"/>
</dbReference>
<dbReference type="SUPFAM" id="SSF47226">
    <property type="entry name" value="Histidine-containing phosphotransfer domain, HPT domain"/>
    <property type="match status" value="1"/>
</dbReference>
<comment type="caution">
    <text evidence="5">The sequence shown here is derived from an EMBL/GenBank/DDBJ whole genome shotgun (WGS) entry which is preliminary data.</text>
</comment>
<dbReference type="InterPro" id="IPR036641">
    <property type="entry name" value="HPT_dom_sf"/>
</dbReference>
<dbReference type="InterPro" id="IPR008207">
    <property type="entry name" value="Sig_transdc_His_kin_Hpt_dom"/>
</dbReference>
<evidence type="ECO:0000313" key="6">
    <source>
        <dbReference type="Proteomes" id="UP000782610"/>
    </source>
</evidence>
<protein>
    <submittedName>
        <fullName evidence="5">Hpt domain-containing protein</fullName>
    </submittedName>
</protein>
<evidence type="ECO:0000313" key="5">
    <source>
        <dbReference type="EMBL" id="MBI4920591.1"/>
    </source>
</evidence>